<dbReference type="Proteomes" id="UP000002624">
    <property type="component" value="Unassembled WGS sequence"/>
</dbReference>
<protein>
    <submittedName>
        <fullName evidence="1">Uncharacterized protein</fullName>
    </submittedName>
</protein>
<sequence>MGARRVFAARLMTWNISTEVIHLGNQLQFWRHHRHWLRVTLLDGLLHNPKATAVGQEHQFQMSIELRLLRRVSTRFSPGQDPGKLRCLQCLGHTRGSVSTPSGNSEFSISSRGIKMIREHGTEPLAANWASPLVGKDRSIGPFLLLIRERKKLPVDDENHEKDGPEQ</sequence>
<dbReference type="AlphaFoldDB" id="C6H9U5"/>
<dbReference type="HOGENOM" id="CLU_1594079_0_0_1"/>
<evidence type="ECO:0000313" key="1">
    <source>
        <dbReference type="EMBL" id="EER43078.1"/>
    </source>
</evidence>
<evidence type="ECO:0000313" key="2">
    <source>
        <dbReference type="Proteomes" id="UP000002624"/>
    </source>
</evidence>
<accession>C6H9U5</accession>
<organism evidence="1 2">
    <name type="scientific">Ajellomyces capsulatus (strain H143)</name>
    <name type="common">Darling's disease fungus</name>
    <name type="synonym">Histoplasma capsulatum</name>
    <dbReference type="NCBI Taxonomy" id="544712"/>
    <lineage>
        <taxon>Eukaryota</taxon>
        <taxon>Fungi</taxon>
        <taxon>Dikarya</taxon>
        <taxon>Ascomycota</taxon>
        <taxon>Pezizomycotina</taxon>
        <taxon>Eurotiomycetes</taxon>
        <taxon>Eurotiomycetidae</taxon>
        <taxon>Onygenales</taxon>
        <taxon>Ajellomycetaceae</taxon>
        <taxon>Histoplasma</taxon>
    </lineage>
</organism>
<gene>
    <name evidence="1" type="ORF">HCDG_02976</name>
</gene>
<proteinExistence type="predicted"/>
<name>C6H9U5_AJECH</name>
<reference evidence="2" key="1">
    <citation type="submission" date="2009-05" db="EMBL/GenBank/DDBJ databases">
        <title>The genome sequence of Ajellomyces capsulatus strain H143.</title>
        <authorList>
            <person name="Champion M."/>
            <person name="Cuomo C.A."/>
            <person name="Ma L.-J."/>
            <person name="Henn M.R."/>
            <person name="Sil A."/>
            <person name="Goldman B."/>
            <person name="Young S.K."/>
            <person name="Kodira C.D."/>
            <person name="Zeng Q."/>
            <person name="Koehrsen M."/>
            <person name="Alvarado L."/>
            <person name="Berlin A.M."/>
            <person name="Borenstein D."/>
            <person name="Chen Z."/>
            <person name="Engels R."/>
            <person name="Freedman E."/>
            <person name="Gellesch M."/>
            <person name="Goldberg J."/>
            <person name="Griggs A."/>
            <person name="Gujja S."/>
            <person name="Heiman D.I."/>
            <person name="Hepburn T.A."/>
            <person name="Howarth C."/>
            <person name="Jen D."/>
            <person name="Larson L."/>
            <person name="Lewis B."/>
            <person name="Mehta T."/>
            <person name="Park D."/>
            <person name="Pearson M."/>
            <person name="Roberts A."/>
            <person name="Saif S."/>
            <person name="Shea T.D."/>
            <person name="Shenoy N."/>
            <person name="Sisk P."/>
            <person name="Stolte C."/>
            <person name="Sykes S."/>
            <person name="Walk T."/>
            <person name="White J."/>
            <person name="Yandava C."/>
            <person name="Klein B."/>
            <person name="McEwen J.G."/>
            <person name="Puccia R."/>
            <person name="Goldman G.H."/>
            <person name="Felipe M.S."/>
            <person name="Nino-Vega G."/>
            <person name="San-Blas G."/>
            <person name="Taylor J.W."/>
            <person name="Mendoza L."/>
            <person name="Galagan J.E."/>
            <person name="Nusbaum C."/>
            <person name="Birren B.W."/>
        </authorList>
    </citation>
    <scope>NUCLEOTIDE SEQUENCE [LARGE SCALE GENOMIC DNA]</scope>
    <source>
        <strain evidence="2">H143</strain>
    </source>
</reference>
<dbReference type="EMBL" id="GG692421">
    <property type="protein sequence ID" value="EER43078.1"/>
    <property type="molecule type" value="Genomic_DNA"/>
</dbReference>
<dbReference type="VEuPathDB" id="FungiDB:HCDG_02976"/>